<dbReference type="Proteomes" id="UP000471705">
    <property type="component" value="Unassembled WGS sequence"/>
</dbReference>
<dbReference type="Pfam" id="PF02974">
    <property type="entry name" value="Inh"/>
    <property type="match status" value="1"/>
</dbReference>
<feature type="domain" description="Alkaline proteinase inhibitor/ Outer membrane lipoprotein Omp19" evidence="2">
    <location>
        <begin position="55"/>
        <end position="133"/>
    </location>
</feature>
<organism evidence="3 4">
    <name type="scientific">Rhizobium leguminosarum</name>
    <dbReference type="NCBI Taxonomy" id="384"/>
    <lineage>
        <taxon>Bacteria</taxon>
        <taxon>Pseudomonadati</taxon>
        <taxon>Pseudomonadota</taxon>
        <taxon>Alphaproteobacteria</taxon>
        <taxon>Hyphomicrobiales</taxon>
        <taxon>Rhizobiaceae</taxon>
        <taxon>Rhizobium/Agrobacterium group</taxon>
        <taxon>Rhizobium</taxon>
    </lineage>
</organism>
<evidence type="ECO:0000313" key="3">
    <source>
        <dbReference type="EMBL" id="NEK19847.1"/>
    </source>
</evidence>
<dbReference type="AlphaFoldDB" id="A0A7K3VTA1"/>
<dbReference type="InterPro" id="IPR021140">
    <property type="entry name" value="Inh/Omp19"/>
</dbReference>
<name>A0A7K3VTA1_RHILE</name>
<keyword evidence="1" id="KW-0732">Signal</keyword>
<proteinExistence type="predicted"/>
<reference evidence="3 4" key="1">
    <citation type="submission" date="2019-12" db="EMBL/GenBank/DDBJ databases">
        <title>Rhizobium genotypes associated with high levels of biological nitrogen fixation by grain legumes in a temperate-maritime cropping system.</title>
        <authorList>
            <person name="Maluk M."/>
            <person name="Francesc Ferrando Molina F."/>
            <person name="Lopez Del Egido L."/>
            <person name="Lafos M."/>
            <person name="Langarica-Fuentes A."/>
            <person name="Gebre Yohannes G."/>
            <person name="Young M.W."/>
            <person name="Martin P."/>
            <person name="Gantlett R."/>
            <person name="Kenicer G."/>
            <person name="Hawes C."/>
            <person name="Begg G.S."/>
            <person name="Quilliam R.S."/>
            <person name="Squire G.R."/>
            <person name="Poole P.S."/>
            <person name="Young P.W."/>
            <person name="Iannetta P.M."/>
            <person name="James E.K."/>
        </authorList>
    </citation>
    <scope>NUCLEOTIDE SEQUENCE [LARGE SCALE GENOMIC DNA]</scope>
    <source>
        <strain evidence="3 4">JHI54</strain>
    </source>
</reference>
<dbReference type="SUPFAM" id="SSF50882">
    <property type="entry name" value="beta-Barrel protease inhibitors"/>
    <property type="match status" value="1"/>
</dbReference>
<evidence type="ECO:0000259" key="2">
    <source>
        <dbReference type="Pfam" id="PF02974"/>
    </source>
</evidence>
<dbReference type="EMBL" id="WUFV01000033">
    <property type="protein sequence ID" value="NEK19847.1"/>
    <property type="molecule type" value="Genomic_DNA"/>
</dbReference>
<accession>A0A7K3VTA1</accession>
<dbReference type="Gene3D" id="2.40.128.10">
    <property type="match status" value="1"/>
</dbReference>
<dbReference type="GO" id="GO:0004866">
    <property type="term" value="F:endopeptidase inhibitor activity"/>
    <property type="evidence" value="ECO:0007669"/>
    <property type="project" value="InterPro"/>
</dbReference>
<dbReference type="RefSeq" id="WP_164049922.1">
    <property type="nucleotide sequence ID" value="NZ_WUFV01000033.1"/>
</dbReference>
<dbReference type="InterPro" id="IPR016085">
    <property type="entry name" value="Protease_inh_B-barrel_dom"/>
</dbReference>
<evidence type="ECO:0000256" key="1">
    <source>
        <dbReference type="ARBA" id="ARBA00022729"/>
    </source>
</evidence>
<protein>
    <submittedName>
        <fullName evidence="3">AprI/Inh family metalloprotease inhibitor</fullName>
    </submittedName>
</protein>
<gene>
    <name evidence="3" type="ORF">GR257_34335</name>
</gene>
<evidence type="ECO:0000313" key="4">
    <source>
        <dbReference type="Proteomes" id="UP000471705"/>
    </source>
</evidence>
<sequence>MSKEICGQLLKHTDRTGGLSLRVRGLGWVVFAVYLAASASGHLSAQEVGEAIVDATIGEWLIASEDGSVGCHIILGKDKTIGGRVVTEGKTCEAPWHDEIAAWGFSDPGIVLRDATRKQLVGFQEREGGPWKTPLNVSPVIYFIRSPNRLIGSRLPRPPTASGF</sequence>
<comment type="caution">
    <text evidence="3">The sequence shown here is derived from an EMBL/GenBank/DDBJ whole genome shotgun (WGS) entry which is preliminary data.</text>
</comment>